<dbReference type="STRING" id="1855283.SAMN05216382_0369"/>
<feature type="compositionally biased region" description="Low complexity" evidence="5">
    <location>
        <begin position="30"/>
        <end position="52"/>
    </location>
</feature>
<dbReference type="InterPro" id="IPR000531">
    <property type="entry name" value="Beta-barrel_TonB"/>
</dbReference>
<accession>A0A1H7GUG6</accession>
<dbReference type="PANTHER" id="PTHR40980">
    <property type="entry name" value="PLUG DOMAIN-CONTAINING PROTEIN"/>
    <property type="match status" value="1"/>
</dbReference>
<evidence type="ECO:0000256" key="6">
    <source>
        <dbReference type="SAM" id="SignalP"/>
    </source>
</evidence>
<dbReference type="Gene3D" id="2.40.170.20">
    <property type="entry name" value="TonB-dependent receptor, beta-barrel domain"/>
    <property type="match status" value="1"/>
</dbReference>
<gene>
    <name evidence="9" type="ORF">SAMN05216382_0369</name>
</gene>
<reference evidence="10" key="1">
    <citation type="submission" date="2016-10" db="EMBL/GenBank/DDBJ databases">
        <authorList>
            <person name="Varghese N."/>
            <person name="Submissions S."/>
        </authorList>
    </citation>
    <scope>NUCLEOTIDE SEQUENCE [LARGE SCALE GENOMIC DNA]</scope>
    <source>
        <strain evidence="10">JS21-1</strain>
    </source>
</reference>
<evidence type="ECO:0000259" key="8">
    <source>
        <dbReference type="Pfam" id="PF07715"/>
    </source>
</evidence>
<evidence type="ECO:0000313" key="9">
    <source>
        <dbReference type="EMBL" id="SEK41796.1"/>
    </source>
</evidence>
<comment type="similarity">
    <text evidence="4">Belongs to the TonB-dependent receptor family.</text>
</comment>
<evidence type="ECO:0000313" key="10">
    <source>
        <dbReference type="Proteomes" id="UP000199214"/>
    </source>
</evidence>
<proteinExistence type="inferred from homology"/>
<dbReference type="GO" id="GO:0009279">
    <property type="term" value="C:cell outer membrane"/>
    <property type="evidence" value="ECO:0007669"/>
    <property type="project" value="UniProtKB-SubCell"/>
</dbReference>
<feature type="signal peptide" evidence="6">
    <location>
        <begin position="1"/>
        <end position="27"/>
    </location>
</feature>
<keyword evidence="9" id="KW-0675">Receptor</keyword>
<feature type="domain" description="TonB-dependent receptor-like beta-barrel" evidence="7">
    <location>
        <begin position="403"/>
        <end position="858"/>
    </location>
</feature>
<dbReference type="InterPro" id="IPR037066">
    <property type="entry name" value="Plug_dom_sf"/>
</dbReference>
<dbReference type="PANTHER" id="PTHR40980:SF5">
    <property type="entry name" value="TONB-DEPENDENT RECEPTOR"/>
    <property type="match status" value="1"/>
</dbReference>
<keyword evidence="3" id="KW-0998">Cell outer membrane</keyword>
<feature type="domain" description="TonB-dependent receptor plug" evidence="8">
    <location>
        <begin position="89"/>
        <end position="190"/>
    </location>
</feature>
<dbReference type="AlphaFoldDB" id="A0A1H7GUG6"/>
<protein>
    <submittedName>
        <fullName evidence="9">TonB-dependent receptor</fullName>
    </submittedName>
</protein>
<evidence type="ECO:0000256" key="4">
    <source>
        <dbReference type="RuleBase" id="RU003357"/>
    </source>
</evidence>
<keyword evidence="4" id="KW-0798">TonB box</keyword>
<keyword evidence="10" id="KW-1185">Reference proteome</keyword>
<keyword evidence="2 4" id="KW-0472">Membrane</keyword>
<evidence type="ECO:0000256" key="2">
    <source>
        <dbReference type="ARBA" id="ARBA00023136"/>
    </source>
</evidence>
<dbReference type="Pfam" id="PF07715">
    <property type="entry name" value="Plug"/>
    <property type="match status" value="1"/>
</dbReference>
<evidence type="ECO:0000256" key="3">
    <source>
        <dbReference type="ARBA" id="ARBA00023237"/>
    </source>
</evidence>
<dbReference type="InterPro" id="IPR012910">
    <property type="entry name" value="Plug_dom"/>
</dbReference>
<evidence type="ECO:0000256" key="1">
    <source>
        <dbReference type="ARBA" id="ARBA00004442"/>
    </source>
</evidence>
<dbReference type="Proteomes" id="UP000199214">
    <property type="component" value="Unassembled WGS sequence"/>
</dbReference>
<dbReference type="InterPro" id="IPR036942">
    <property type="entry name" value="Beta-barrel_TonB_sf"/>
</dbReference>
<dbReference type="EMBL" id="FNZZ01000001">
    <property type="protein sequence ID" value="SEK41796.1"/>
    <property type="molecule type" value="Genomic_DNA"/>
</dbReference>
<evidence type="ECO:0000259" key="7">
    <source>
        <dbReference type="Pfam" id="PF00593"/>
    </source>
</evidence>
<organism evidence="9 10">
    <name type="scientific">Sphingomonas palmae</name>
    <dbReference type="NCBI Taxonomy" id="1855283"/>
    <lineage>
        <taxon>Bacteria</taxon>
        <taxon>Pseudomonadati</taxon>
        <taxon>Pseudomonadota</taxon>
        <taxon>Alphaproteobacteria</taxon>
        <taxon>Sphingomonadales</taxon>
        <taxon>Sphingomonadaceae</taxon>
        <taxon>Sphingomonas</taxon>
    </lineage>
</organism>
<comment type="subcellular location">
    <subcellularLocation>
        <location evidence="1 4">Cell outer membrane</location>
    </subcellularLocation>
</comment>
<feature type="region of interest" description="Disordered" evidence="5">
    <location>
        <begin position="30"/>
        <end position="78"/>
    </location>
</feature>
<dbReference type="SUPFAM" id="SSF56935">
    <property type="entry name" value="Porins"/>
    <property type="match status" value="1"/>
</dbReference>
<evidence type="ECO:0000256" key="5">
    <source>
        <dbReference type="SAM" id="MobiDB-lite"/>
    </source>
</evidence>
<sequence>MKMSKRLPLASALLLTTCLFAPATAFAQASGSNTPTTGAPGATPSSPSGSPTQDEAETSGETQSVGPQVSIPGGGDDIVVVGRTRANPTQTAPQVISVLSTEDIARTGEGDIAGALQRVTGLSVVGSGFVYVRGLGDRYSLALLNGSPLPSPEPLRRVVPLDIFPTDVIASSLVQKSYSANFPGEFGGGVINLTTKTTPNEPFLSVSGSISGDSYTTGNLGYVYYGSPTDWTGFDNGTRDVPGPLKAALDSGSPIGENATFTRAQLGEIATSLVNSRTSVLQTQYQMPINFAGNLTGGTSFDMGGVRLGVLASAGIGNTWRTRQTLQQFANGVGEEGTLQNSFNRVITDNRVVVNGLLGINAEFGDNVIRWTNLYVRDTIKQARLGLGFDLDRAGQDLLLQNTGWYERQLIDTQLTGEFKPTDDLKVDLRGSYANSQREAPYEREFLYVRTNLPLDPIGNKFTNNLGTGGKGGANVAFSDLNEDLWSGGADLVYSLTSAIKLGVGYAYTDTKRTSVRRAISFLANSLPIAVQQLRPDYLLADQTIQAYGIYLQETTAQDGTAAFDAALRTHAGYGQVIAQLTPALNVTAGVRYETAKQTVDAVDVFNTGLPGLAGQLNTRLNKDYWLPSLTVTYELQPGMQLRASGSKTIARPQFRELISQVYIDTDTNRLFRGNNSLVDSQLYNAEARYEWFFGRDQRFTLSGFYKKIDKPIETYSAIVGQVQTSFATAPEAQLYGAEVELQKYFPLEGLGGDFWASRRFLTIANYTYTKSKLKVQDGDQTVINGVSRDANLFFRDGAPLTGQSDHLVNLQLGLEDTDHLSQQTLLLNYASKRVTTRGPNAQPDVYEYPGFRLDFVAREGVRIAGVDTEIKFEARNITATPYKEYQQFDAQRIYYNRYDVGASVSLGLGVKF</sequence>
<name>A0A1H7GUG6_9SPHN</name>
<dbReference type="Pfam" id="PF00593">
    <property type="entry name" value="TonB_dep_Rec_b-barrel"/>
    <property type="match status" value="1"/>
</dbReference>
<feature type="chain" id="PRO_5011491307" evidence="6">
    <location>
        <begin position="28"/>
        <end position="913"/>
    </location>
</feature>
<dbReference type="Gene3D" id="2.170.130.10">
    <property type="entry name" value="TonB-dependent receptor, plug domain"/>
    <property type="match status" value="1"/>
</dbReference>
<keyword evidence="6" id="KW-0732">Signal</keyword>